<dbReference type="InterPro" id="IPR036388">
    <property type="entry name" value="WH-like_DNA-bd_sf"/>
</dbReference>
<proteinExistence type="inferred from homology"/>
<feature type="compositionally biased region" description="Polar residues" evidence="8">
    <location>
        <begin position="88"/>
        <end position="98"/>
    </location>
</feature>
<dbReference type="OrthoDB" id="1743261at2759"/>
<evidence type="ECO:0000313" key="11">
    <source>
        <dbReference type="Proteomes" id="UP000242715"/>
    </source>
</evidence>
<dbReference type="SMART" id="SM01372">
    <property type="entry name" value="E2F_TDP"/>
    <property type="match status" value="1"/>
</dbReference>
<dbReference type="CDD" id="cd14660">
    <property type="entry name" value="E2F_DD"/>
    <property type="match status" value="1"/>
</dbReference>
<dbReference type="Gene3D" id="1.10.10.10">
    <property type="entry name" value="Winged helix-like DNA-binding domain superfamily/Winged helix DNA-binding domain"/>
    <property type="match status" value="1"/>
</dbReference>
<evidence type="ECO:0000259" key="9">
    <source>
        <dbReference type="SMART" id="SM01372"/>
    </source>
</evidence>
<keyword evidence="3 6" id="KW-0238">DNA-binding</keyword>
<evidence type="ECO:0000256" key="7">
    <source>
        <dbReference type="SAM" id="Coils"/>
    </source>
</evidence>
<evidence type="ECO:0000256" key="8">
    <source>
        <dbReference type="SAM" id="MobiDB-lite"/>
    </source>
</evidence>
<dbReference type="SUPFAM" id="SSF46785">
    <property type="entry name" value="Winged helix' DNA-binding domain"/>
    <property type="match status" value="1"/>
</dbReference>
<keyword evidence="11" id="KW-1185">Reference proteome</keyword>
<sequence>MSIPTEDQIQHFPQFNFNLLHSPPSNPSPFTVMHPLSQRNQINNTNLHTSSNVEAFPGQSNLVNLPPPIQTEPVQRGKNNGKAKVSRNGKSTAQNSNTDAKDGTLDLNKTAEVLEVQKRRIYDITNVLEGIGLIEKTSKNHIRWKGCDGLGPRELEDQVNALQAEVESLYAEECKIEECISERKELIRNLEEGKNTGKYLFVSKEDILTLPGFQNKQLIAIKAPKASFIEVPDPDEELGFHQRQYRMIIRSATGPINLYLLKYFSSSVYASLTDLLYARSKHDSKVEGVSVKQAKLEDPSCSSNHCRMEGVGLLEGQGFQKNASESLSLLGSEAFGLQQITPTDLDVDGDYWFQSDPQVGLTELWG</sequence>
<dbReference type="PANTHER" id="PTHR12081">
    <property type="entry name" value="TRANSCRIPTION FACTOR E2F"/>
    <property type="match status" value="1"/>
</dbReference>
<dbReference type="GO" id="GO:0000978">
    <property type="term" value="F:RNA polymerase II cis-regulatory region sequence-specific DNA binding"/>
    <property type="evidence" value="ECO:0007669"/>
    <property type="project" value="InterPro"/>
</dbReference>
<dbReference type="Pfam" id="PF02319">
    <property type="entry name" value="WHD_E2F_TDP"/>
    <property type="match status" value="1"/>
</dbReference>
<dbReference type="GO" id="GO:0090575">
    <property type="term" value="C:RNA polymerase II transcription regulator complex"/>
    <property type="evidence" value="ECO:0007669"/>
    <property type="project" value="TreeGrafter"/>
</dbReference>
<comment type="subcellular location">
    <subcellularLocation>
        <location evidence="6">Nucleus</location>
    </subcellularLocation>
</comment>
<evidence type="ECO:0000256" key="2">
    <source>
        <dbReference type="ARBA" id="ARBA00023015"/>
    </source>
</evidence>
<feature type="region of interest" description="Disordered" evidence="8">
    <location>
        <begin position="65"/>
        <end position="103"/>
    </location>
</feature>
<evidence type="ECO:0000313" key="10">
    <source>
        <dbReference type="EMBL" id="GAU24985.1"/>
    </source>
</evidence>
<dbReference type="Pfam" id="PF16421">
    <property type="entry name" value="E2F_CC-MB"/>
    <property type="match status" value="1"/>
</dbReference>
<dbReference type="InterPro" id="IPR032198">
    <property type="entry name" value="E2F_CC-MB"/>
</dbReference>
<dbReference type="Gene3D" id="6.10.250.540">
    <property type="match status" value="1"/>
</dbReference>
<evidence type="ECO:0000256" key="5">
    <source>
        <dbReference type="ARBA" id="ARBA00023306"/>
    </source>
</evidence>
<accession>A0A2Z6MN96</accession>
<dbReference type="InterPro" id="IPR037241">
    <property type="entry name" value="E2F-DP_heterodim"/>
</dbReference>
<dbReference type="GO" id="GO:0046983">
    <property type="term" value="F:protein dimerization activity"/>
    <property type="evidence" value="ECO:0007669"/>
    <property type="project" value="InterPro"/>
</dbReference>
<dbReference type="EMBL" id="DF973299">
    <property type="protein sequence ID" value="GAU24985.1"/>
    <property type="molecule type" value="Genomic_DNA"/>
</dbReference>
<protein>
    <recommendedName>
        <fullName evidence="9">E2F/DP family winged-helix DNA-binding domain-containing protein</fullName>
    </recommendedName>
</protein>
<keyword evidence="5" id="KW-0131">Cell cycle</keyword>
<gene>
    <name evidence="10" type="ORF">TSUD_312200</name>
</gene>
<dbReference type="Proteomes" id="UP000242715">
    <property type="component" value="Unassembled WGS sequence"/>
</dbReference>
<dbReference type="AlphaFoldDB" id="A0A2Z6MN96"/>
<keyword evidence="6" id="KW-0539">Nucleus</keyword>
<name>A0A2Z6MN96_TRISU</name>
<keyword evidence="7" id="KW-0175">Coiled coil</keyword>
<evidence type="ECO:0000256" key="6">
    <source>
        <dbReference type="RuleBase" id="RU003796"/>
    </source>
</evidence>
<evidence type="ECO:0000256" key="1">
    <source>
        <dbReference type="ARBA" id="ARBA00010940"/>
    </source>
</evidence>
<dbReference type="PANTHER" id="PTHR12081:SF51">
    <property type="entry name" value="TRANSCRIPTION FACTOR E2FC"/>
    <property type="match status" value="1"/>
</dbReference>
<dbReference type="InterPro" id="IPR003316">
    <property type="entry name" value="E2F_WHTH_DNA-bd_dom"/>
</dbReference>
<dbReference type="InterPro" id="IPR015633">
    <property type="entry name" value="E2F"/>
</dbReference>
<comment type="similarity">
    <text evidence="1 6">Belongs to the E2F/DP family.</text>
</comment>
<keyword evidence="2 6" id="KW-0805">Transcription regulation</keyword>
<feature type="domain" description="E2F/DP family winged-helix DNA-binding" evidence="9">
    <location>
        <begin position="87"/>
        <end position="146"/>
    </location>
</feature>
<evidence type="ECO:0000256" key="4">
    <source>
        <dbReference type="ARBA" id="ARBA00023163"/>
    </source>
</evidence>
<dbReference type="InterPro" id="IPR036390">
    <property type="entry name" value="WH_DNA-bd_sf"/>
</dbReference>
<organism evidence="10 11">
    <name type="scientific">Trifolium subterraneum</name>
    <name type="common">Subterranean clover</name>
    <dbReference type="NCBI Taxonomy" id="3900"/>
    <lineage>
        <taxon>Eukaryota</taxon>
        <taxon>Viridiplantae</taxon>
        <taxon>Streptophyta</taxon>
        <taxon>Embryophyta</taxon>
        <taxon>Tracheophyta</taxon>
        <taxon>Spermatophyta</taxon>
        <taxon>Magnoliopsida</taxon>
        <taxon>eudicotyledons</taxon>
        <taxon>Gunneridae</taxon>
        <taxon>Pentapetalae</taxon>
        <taxon>rosids</taxon>
        <taxon>fabids</taxon>
        <taxon>Fabales</taxon>
        <taxon>Fabaceae</taxon>
        <taxon>Papilionoideae</taxon>
        <taxon>50 kb inversion clade</taxon>
        <taxon>NPAAA clade</taxon>
        <taxon>Hologalegina</taxon>
        <taxon>IRL clade</taxon>
        <taxon>Trifolieae</taxon>
        <taxon>Trifolium</taxon>
    </lineage>
</organism>
<reference evidence="11" key="1">
    <citation type="journal article" date="2017" name="Front. Plant Sci.">
        <title>Climate Clever Clovers: New Paradigm to Reduce the Environmental Footprint of Ruminants by Breeding Low Methanogenic Forages Utilizing Haplotype Variation.</title>
        <authorList>
            <person name="Kaur P."/>
            <person name="Appels R."/>
            <person name="Bayer P.E."/>
            <person name="Keeble-Gagnere G."/>
            <person name="Wang J."/>
            <person name="Hirakawa H."/>
            <person name="Shirasawa K."/>
            <person name="Vercoe P."/>
            <person name="Stefanova K."/>
            <person name="Durmic Z."/>
            <person name="Nichols P."/>
            <person name="Revell C."/>
            <person name="Isobe S.N."/>
            <person name="Edwards D."/>
            <person name="Erskine W."/>
        </authorList>
    </citation>
    <scope>NUCLEOTIDE SEQUENCE [LARGE SCALE GENOMIC DNA]</scope>
    <source>
        <strain evidence="11">cv. Daliak</strain>
    </source>
</reference>
<dbReference type="SUPFAM" id="SSF144074">
    <property type="entry name" value="E2F-DP heterodimerization region"/>
    <property type="match status" value="1"/>
</dbReference>
<keyword evidence="4 6" id="KW-0804">Transcription</keyword>
<dbReference type="GO" id="GO:0000981">
    <property type="term" value="F:DNA-binding transcription factor activity, RNA polymerase II-specific"/>
    <property type="evidence" value="ECO:0007669"/>
    <property type="project" value="TreeGrafter"/>
</dbReference>
<feature type="coiled-coil region" evidence="7">
    <location>
        <begin position="152"/>
        <end position="196"/>
    </location>
</feature>
<evidence type="ECO:0000256" key="3">
    <source>
        <dbReference type="ARBA" id="ARBA00023125"/>
    </source>
</evidence>